<evidence type="ECO:0000313" key="8">
    <source>
        <dbReference type="EMBL" id="NYJ22133.1"/>
    </source>
</evidence>
<evidence type="ECO:0000256" key="3">
    <source>
        <dbReference type="ARBA" id="ARBA00022475"/>
    </source>
</evidence>
<dbReference type="PANTHER" id="PTHR30065:SF1">
    <property type="entry name" value="SURFACE PRESENTATION OF ANTIGENS PROTEIN SPAR"/>
    <property type="match status" value="1"/>
</dbReference>
<evidence type="ECO:0000256" key="2">
    <source>
        <dbReference type="ARBA" id="ARBA00009772"/>
    </source>
</evidence>
<feature type="transmembrane region" description="Helical" evidence="7">
    <location>
        <begin position="126"/>
        <end position="148"/>
    </location>
</feature>
<dbReference type="AlphaFoldDB" id="A0A853CQD1"/>
<keyword evidence="8" id="KW-0969">Cilium</keyword>
<name>A0A853CQD1_9MICO</name>
<feature type="transmembrane region" description="Helical" evidence="7">
    <location>
        <begin position="81"/>
        <end position="105"/>
    </location>
</feature>
<keyword evidence="6 7" id="KW-0472">Membrane</keyword>
<evidence type="ECO:0000313" key="9">
    <source>
        <dbReference type="Proteomes" id="UP000578352"/>
    </source>
</evidence>
<evidence type="ECO:0000256" key="7">
    <source>
        <dbReference type="SAM" id="Phobius"/>
    </source>
</evidence>
<reference evidence="8 9" key="1">
    <citation type="submission" date="2020-07" db="EMBL/GenBank/DDBJ databases">
        <title>Sequencing the genomes of 1000 actinobacteria strains.</title>
        <authorList>
            <person name="Klenk H.-P."/>
        </authorList>
    </citation>
    <scope>NUCLEOTIDE SEQUENCE [LARGE SCALE GENOMIC DNA]</scope>
    <source>
        <strain evidence="8 9">DSM 15165</strain>
    </source>
</reference>
<keyword evidence="4 7" id="KW-0812">Transmembrane</keyword>
<comment type="subcellular location">
    <subcellularLocation>
        <location evidence="1">Cell membrane</location>
        <topology evidence="1">Multi-pass membrane protein</topology>
    </subcellularLocation>
</comment>
<evidence type="ECO:0000256" key="6">
    <source>
        <dbReference type="ARBA" id="ARBA00023136"/>
    </source>
</evidence>
<keyword evidence="8" id="KW-0966">Cell projection</keyword>
<dbReference type="InterPro" id="IPR002010">
    <property type="entry name" value="T3SS_IM_R"/>
</dbReference>
<protein>
    <submittedName>
        <fullName evidence="8">Flagellar biosynthetic protein FliR</fullName>
    </submittedName>
</protein>
<dbReference type="PRINTS" id="PR00953">
    <property type="entry name" value="TYPE3IMRPROT"/>
</dbReference>
<proteinExistence type="inferred from homology"/>
<keyword evidence="8" id="KW-0282">Flagellum</keyword>
<feature type="transmembrane region" description="Helical" evidence="7">
    <location>
        <begin position="12"/>
        <end position="30"/>
    </location>
</feature>
<organism evidence="8 9">
    <name type="scientific">Leifsonia shinshuensis</name>
    <dbReference type="NCBI Taxonomy" id="150026"/>
    <lineage>
        <taxon>Bacteria</taxon>
        <taxon>Bacillati</taxon>
        <taxon>Actinomycetota</taxon>
        <taxon>Actinomycetes</taxon>
        <taxon>Micrococcales</taxon>
        <taxon>Microbacteriaceae</taxon>
        <taxon>Leifsonia</taxon>
    </lineage>
</organism>
<dbReference type="GO" id="GO:0006605">
    <property type="term" value="P:protein targeting"/>
    <property type="evidence" value="ECO:0007669"/>
    <property type="project" value="InterPro"/>
</dbReference>
<accession>A0A853CQD1</accession>
<dbReference type="RefSeq" id="WP_179604215.1">
    <property type="nucleotide sequence ID" value="NZ_BAABEH010000001.1"/>
</dbReference>
<dbReference type="EMBL" id="JACCFL010000001">
    <property type="protein sequence ID" value="NYJ22133.1"/>
    <property type="molecule type" value="Genomic_DNA"/>
</dbReference>
<dbReference type="Pfam" id="PF01311">
    <property type="entry name" value="Bac_export_1"/>
    <property type="match status" value="1"/>
</dbReference>
<sequence length="253" mass="26178">MSIPIDLALIEAVALASLRMVAFLVIAPPFSYNGFPAQVKGMLAIGLAVAVAPRVGAGYHSGDLGAFLLDMVRELAVGATLGFLVFVVFAAIQSAGSLIDLFGGFQLAQAFDPQSMINGAQFTRMFQLTALALLFATGGYQLIIGGLVRTFDAVPLAAGIDLADPAKAMVSGVTQMFLSALQIAGPLIIVLFMADMALGLLTRVAPALNAFALGFPLKIMLTVVLSAVVFVTLPGVVSSITDTAVKTMLGVTR</sequence>
<keyword evidence="3" id="KW-1003">Cell membrane</keyword>
<comment type="caution">
    <text evidence="8">The sequence shown here is derived from an EMBL/GenBank/DDBJ whole genome shotgun (WGS) entry which is preliminary data.</text>
</comment>
<evidence type="ECO:0000256" key="4">
    <source>
        <dbReference type="ARBA" id="ARBA00022692"/>
    </source>
</evidence>
<feature type="transmembrane region" description="Helical" evidence="7">
    <location>
        <begin position="42"/>
        <end position="61"/>
    </location>
</feature>
<evidence type="ECO:0000256" key="5">
    <source>
        <dbReference type="ARBA" id="ARBA00022989"/>
    </source>
</evidence>
<evidence type="ECO:0000256" key="1">
    <source>
        <dbReference type="ARBA" id="ARBA00004651"/>
    </source>
</evidence>
<dbReference type="Proteomes" id="UP000578352">
    <property type="component" value="Unassembled WGS sequence"/>
</dbReference>
<gene>
    <name evidence="8" type="ORF">HNR13_000420</name>
</gene>
<dbReference type="GO" id="GO:0005886">
    <property type="term" value="C:plasma membrane"/>
    <property type="evidence" value="ECO:0007669"/>
    <property type="project" value="UniProtKB-SubCell"/>
</dbReference>
<dbReference type="PANTHER" id="PTHR30065">
    <property type="entry name" value="FLAGELLAR BIOSYNTHETIC PROTEIN FLIR"/>
    <property type="match status" value="1"/>
</dbReference>
<feature type="transmembrane region" description="Helical" evidence="7">
    <location>
        <begin position="176"/>
        <end position="198"/>
    </location>
</feature>
<keyword evidence="5 7" id="KW-1133">Transmembrane helix</keyword>
<feature type="transmembrane region" description="Helical" evidence="7">
    <location>
        <begin position="210"/>
        <end position="233"/>
    </location>
</feature>
<comment type="similarity">
    <text evidence="2">Belongs to the FliR/MopE/SpaR family.</text>
</comment>